<accession>A0A4R6U444</accession>
<name>A0A4R6U444_9BACI</name>
<gene>
    <name evidence="5" type="ORF">EV213_108157</name>
</gene>
<dbReference type="InterPro" id="IPR002298">
    <property type="entry name" value="DNA_polymerase_A"/>
</dbReference>
<dbReference type="GO" id="GO:0006302">
    <property type="term" value="P:double-strand break repair"/>
    <property type="evidence" value="ECO:0007669"/>
    <property type="project" value="TreeGrafter"/>
</dbReference>
<keyword evidence="2" id="KW-0235">DNA replication</keyword>
<dbReference type="AlphaFoldDB" id="A0A4R6U444"/>
<proteinExistence type="predicted"/>
<dbReference type="GO" id="GO:0003887">
    <property type="term" value="F:DNA-directed DNA polymerase activity"/>
    <property type="evidence" value="ECO:0007669"/>
    <property type="project" value="UniProtKB-EC"/>
</dbReference>
<evidence type="ECO:0000313" key="6">
    <source>
        <dbReference type="Proteomes" id="UP000295632"/>
    </source>
</evidence>
<evidence type="ECO:0000256" key="2">
    <source>
        <dbReference type="ARBA" id="ARBA00022705"/>
    </source>
</evidence>
<dbReference type="InterPro" id="IPR001098">
    <property type="entry name" value="DNA-dir_DNA_pol_A_palm_dom"/>
</dbReference>
<reference evidence="5 6" key="1">
    <citation type="submission" date="2019-03" db="EMBL/GenBank/DDBJ databases">
        <title>Genomic Encyclopedia of Type Strains, Phase IV (KMG-IV): sequencing the most valuable type-strain genomes for metagenomic binning, comparative biology and taxonomic classification.</title>
        <authorList>
            <person name="Goeker M."/>
        </authorList>
    </citation>
    <scope>NUCLEOTIDE SEQUENCE [LARGE SCALE GENOMIC DNA]</scope>
    <source>
        <strain evidence="5 6">DSM 28697</strain>
    </source>
</reference>
<dbReference type="Gene3D" id="3.30.70.370">
    <property type="match status" value="2"/>
</dbReference>
<evidence type="ECO:0000256" key="3">
    <source>
        <dbReference type="ARBA" id="ARBA00049244"/>
    </source>
</evidence>
<evidence type="ECO:0000256" key="1">
    <source>
        <dbReference type="ARBA" id="ARBA00012417"/>
    </source>
</evidence>
<dbReference type="Proteomes" id="UP000295632">
    <property type="component" value="Unassembled WGS sequence"/>
</dbReference>
<evidence type="ECO:0000259" key="4">
    <source>
        <dbReference type="SMART" id="SM00482"/>
    </source>
</evidence>
<dbReference type="OrthoDB" id="9764911at2"/>
<dbReference type="SUPFAM" id="SSF53098">
    <property type="entry name" value="Ribonuclease H-like"/>
    <property type="match status" value="1"/>
</dbReference>
<dbReference type="PANTHER" id="PTHR10133">
    <property type="entry name" value="DNA POLYMERASE I"/>
    <property type="match status" value="1"/>
</dbReference>
<dbReference type="Pfam" id="PF00476">
    <property type="entry name" value="DNA_pol_A"/>
    <property type="match status" value="1"/>
</dbReference>
<dbReference type="InterPro" id="IPR012337">
    <property type="entry name" value="RNaseH-like_sf"/>
</dbReference>
<feature type="domain" description="DNA-directed DNA polymerase family A palm" evidence="4">
    <location>
        <begin position="372"/>
        <end position="616"/>
    </location>
</feature>
<keyword evidence="6" id="KW-1185">Reference proteome</keyword>
<comment type="catalytic activity">
    <reaction evidence="3">
        <text>DNA(n) + a 2'-deoxyribonucleoside 5'-triphosphate = DNA(n+1) + diphosphate</text>
        <dbReference type="Rhea" id="RHEA:22508"/>
        <dbReference type="Rhea" id="RHEA-COMP:17339"/>
        <dbReference type="Rhea" id="RHEA-COMP:17340"/>
        <dbReference type="ChEBI" id="CHEBI:33019"/>
        <dbReference type="ChEBI" id="CHEBI:61560"/>
        <dbReference type="ChEBI" id="CHEBI:173112"/>
        <dbReference type="EC" id="2.7.7.7"/>
    </reaction>
</comment>
<dbReference type="Gene3D" id="1.10.150.20">
    <property type="entry name" value="5' to 3' exonuclease, C-terminal subdomain"/>
    <property type="match status" value="2"/>
</dbReference>
<organism evidence="5 6">
    <name type="scientific">Aureibacillus halotolerans</name>
    <dbReference type="NCBI Taxonomy" id="1508390"/>
    <lineage>
        <taxon>Bacteria</taxon>
        <taxon>Bacillati</taxon>
        <taxon>Bacillota</taxon>
        <taxon>Bacilli</taxon>
        <taxon>Bacillales</taxon>
        <taxon>Bacillaceae</taxon>
        <taxon>Aureibacillus</taxon>
    </lineage>
</organism>
<dbReference type="SMART" id="SM00482">
    <property type="entry name" value="POLAc"/>
    <property type="match status" value="1"/>
</dbReference>
<dbReference type="EC" id="2.7.7.7" evidence="1"/>
<dbReference type="GO" id="GO:0003677">
    <property type="term" value="F:DNA binding"/>
    <property type="evidence" value="ECO:0007669"/>
    <property type="project" value="InterPro"/>
</dbReference>
<comment type="caution">
    <text evidence="5">The sequence shown here is derived from an EMBL/GenBank/DDBJ whole genome shotgun (WGS) entry which is preliminary data.</text>
</comment>
<dbReference type="PANTHER" id="PTHR10133:SF27">
    <property type="entry name" value="DNA POLYMERASE NU"/>
    <property type="match status" value="1"/>
</dbReference>
<dbReference type="SUPFAM" id="SSF56672">
    <property type="entry name" value="DNA/RNA polymerases"/>
    <property type="match status" value="1"/>
</dbReference>
<dbReference type="GO" id="GO:0006261">
    <property type="term" value="P:DNA-templated DNA replication"/>
    <property type="evidence" value="ECO:0007669"/>
    <property type="project" value="InterPro"/>
</dbReference>
<protein>
    <recommendedName>
        <fullName evidence="1">DNA-directed DNA polymerase</fullName>
        <ecNumber evidence="1">2.7.7.7</ecNumber>
    </recommendedName>
</protein>
<dbReference type="InterPro" id="IPR043502">
    <property type="entry name" value="DNA/RNA_pol_sf"/>
</dbReference>
<dbReference type="RefSeq" id="WP_133580635.1">
    <property type="nucleotide sequence ID" value="NZ_SNYJ01000008.1"/>
</dbReference>
<evidence type="ECO:0000313" key="5">
    <source>
        <dbReference type="EMBL" id="TDQ39205.1"/>
    </source>
</evidence>
<dbReference type="EMBL" id="SNYJ01000008">
    <property type="protein sequence ID" value="TDQ39205.1"/>
    <property type="molecule type" value="Genomic_DNA"/>
</dbReference>
<sequence>MTTLSIDIETYCELNLKDVGVYRYAEHESFEILMIAYAYDENTVQIMDLHDEDSIDDAEMLFSDLIDPTITKTAHNANFERTCLANFFGKPMPPEQWRCTMVDCTRLGLPAALGKVAEVLKLDEQKDTAGTALINYFAKPCKASKANGQRTRNLPEHDPEKWQQFLDYCVQDVETERAIRNKVTSFPVLPFEQELWALDQEINDVGVRVDMSFMQGAVVCDAESKKQSMHEAELLTGLDNPNSPTQLLGWLIEQGADMPNLKADTVEVFLESYKQGPIHEALKLRQELSKTSVKKYSKMQDMVCDDGRVRGLLQFYGASKTGRWAGRGVQVQNLTKNEMSLARIGEARSIMRSQDFDSLDLIFNESKQNILSQLVRTSFIPRPGCKFVVSDFSAIEARVIAWFANETWRLEVFNTHGKIYEASASAMFKVPIEQIVKGSDLRQRGKVAELALGYQGGPGALIQMGALDEGMEESELKPLVNAWRAANPNIVKFWYACDAAALSAVRDNQVAQTHGLTFRKERGFLFIDLPSGRSLAYAKPHVVENKFGREAVAHFGLDDKNRWTRIDAYGGKWVENIVQATARDVLAESMIKLHKAGYRTVMHVHDEVVEEVEKSDTDALDKIVEIMSEPLDWAEGLPLAADAFETEFYMKD</sequence>